<gene>
    <name evidence="1" type="ORF">CPAV1605_604</name>
</gene>
<dbReference type="AlphaFoldDB" id="A0A5E8CJS0"/>
<accession>A0A5E8CJS0</accession>
<sequence length="104" mass="11084">MSNPNPSEETTIKSNLTFDFSEVVKRTLKYTLEGLAVAVAARYIPKETIEVREIIMIAITAACVFAILDMYAPSVSDAARQGTGFAIGTSALGLPISTTSISPK</sequence>
<proteinExistence type="predicted"/>
<evidence type="ECO:0000313" key="1">
    <source>
        <dbReference type="EMBL" id="VVU94879.1"/>
    </source>
</evidence>
<protein>
    <submittedName>
        <fullName evidence="1">Uncharacterized protein</fullName>
    </submittedName>
</protein>
<name>A0A5E8CJS0_9ZZZZ</name>
<dbReference type="EMBL" id="CABVLZ010000002">
    <property type="protein sequence ID" value="VVU94879.1"/>
    <property type="molecule type" value="Genomic_DNA"/>
</dbReference>
<reference evidence="1" key="1">
    <citation type="submission" date="2019-09" db="EMBL/GenBank/DDBJ databases">
        <authorList>
            <person name="Needham M D."/>
        </authorList>
    </citation>
    <scope>NUCLEOTIDE SEQUENCE</scope>
</reference>
<organism evidence="1">
    <name type="scientific">seawater metagenome</name>
    <dbReference type="NCBI Taxonomy" id="1561972"/>
    <lineage>
        <taxon>unclassified sequences</taxon>
        <taxon>metagenomes</taxon>
        <taxon>ecological metagenomes</taxon>
    </lineage>
</organism>